<accession>A0A140ST80</accession>
<evidence type="ECO:0000256" key="1">
    <source>
        <dbReference type="SAM" id="MobiDB-lite"/>
    </source>
</evidence>
<gene>
    <name evidence="2" type="ordered locus">S70_19920</name>
</gene>
<dbReference type="PATRIC" id="fig|1157951.4.peg.4010"/>
<dbReference type="Proteomes" id="UP000005012">
    <property type="component" value="Chromosome"/>
</dbReference>
<reference evidence="3" key="2">
    <citation type="submission" date="2012-04" db="EMBL/GenBank/DDBJ databases">
        <title>Complete genome sequence of Providencia stuartii clinical isolate MRSN 2154.</title>
        <authorList>
            <person name="Clifford R.J."/>
            <person name="Hang J."/>
            <person name="Riley M.C."/>
            <person name="Onmus-Leone F."/>
            <person name="Kuschner R.A."/>
            <person name="Lesho E.P."/>
            <person name="Waterman P.E."/>
        </authorList>
    </citation>
    <scope>NUCLEOTIDE SEQUENCE [LARGE SCALE GENOMIC DNA]</scope>
    <source>
        <strain evidence="3">MRSN 2154</strain>
    </source>
</reference>
<dbReference type="KEGG" id="psi:S70_19920"/>
<dbReference type="RefSeq" id="WP_014658257.1">
    <property type="nucleotide sequence ID" value="NC_017731.1"/>
</dbReference>
<dbReference type="GeneID" id="93519496"/>
<feature type="compositionally biased region" description="Polar residues" evidence="1">
    <location>
        <begin position="173"/>
        <end position="185"/>
    </location>
</feature>
<reference evidence="2 3" key="1">
    <citation type="journal article" date="2012" name="J. Bacteriol.">
        <title>Complete Genome Sequence of Providencia stuartii Clinical Isolate MRSN 2154.</title>
        <authorList>
            <person name="Clifford R.J."/>
            <person name="Hang J."/>
            <person name="Riley M.C."/>
            <person name="Onmus-Leone F."/>
            <person name="Kuschner R.A."/>
            <person name="Lesho E.P."/>
            <person name="Waterman P.E."/>
        </authorList>
    </citation>
    <scope>NUCLEOTIDE SEQUENCE [LARGE SCALE GENOMIC DNA]</scope>
    <source>
        <strain evidence="2 3">MRSN 2154</strain>
    </source>
</reference>
<dbReference type="OrthoDB" id="7863453at2"/>
<organism evidence="2 3">
    <name type="scientific">Providencia stuartii (strain MRSN 2154)</name>
    <dbReference type="NCBI Taxonomy" id="1157951"/>
    <lineage>
        <taxon>Bacteria</taxon>
        <taxon>Pseudomonadati</taxon>
        <taxon>Pseudomonadota</taxon>
        <taxon>Gammaproteobacteria</taxon>
        <taxon>Enterobacterales</taxon>
        <taxon>Morganellaceae</taxon>
        <taxon>Providencia</taxon>
    </lineage>
</organism>
<feature type="region of interest" description="Disordered" evidence="1">
    <location>
        <begin position="166"/>
        <end position="185"/>
    </location>
</feature>
<evidence type="ECO:0000313" key="2">
    <source>
        <dbReference type="EMBL" id="AFH95777.1"/>
    </source>
</evidence>
<sequence>MTTTFSEINDIAIGAVKTDNNNVNSWQVSKKKGMMRGISATVSGQGAVVRLQGDMDFSIISLESSTKYQQLLNEYKFGAGLTAFFAWVSANFSVETHRQEIHATLDELSTTQQINGKVHIDMNVTGIYPNVEVTAMAYVNILKVTNSIGNEFSLASAATPNIDTGAADHDGNSLPTSDNNSVIYL</sequence>
<protein>
    <submittedName>
        <fullName evidence="2">Uncharacterized protein</fullName>
    </submittedName>
</protein>
<proteinExistence type="predicted"/>
<dbReference type="HOGENOM" id="CLU_103379_0_0_6"/>
<name>A0A140ST80_PROSM</name>
<evidence type="ECO:0000313" key="3">
    <source>
        <dbReference type="Proteomes" id="UP000005012"/>
    </source>
</evidence>
<dbReference type="EMBL" id="CP003488">
    <property type="protein sequence ID" value="AFH95777.1"/>
    <property type="molecule type" value="Genomic_DNA"/>
</dbReference>
<dbReference type="AlphaFoldDB" id="A0A140ST80"/>